<dbReference type="Pfam" id="PF00067">
    <property type="entry name" value="p450"/>
    <property type="match status" value="1"/>
</dbReference>
<protein>
    <submittedName>
        <fullName evidence="9">Cytochrome P450, putative</fullName>
        <ecNumber evidence="9">1.14.13.76</ecNumber>
    </submittedName>
</protein>
<keyword evidence="7 8" id="KW-0349">Heme</keyword>
<comment type="cofactor">
    <cofactor evidence="7">
        <name>heme</name>
        <dbReference type="ChEBI" id="CHEBI:30413"/>
    </cofactor>
</comment>
<evidence type="ECO:0000256" key="8">
    <source>
        <dbReference type="RuleBase" id="RU000461"/>
    </source>
</evidence>
<dbReference type="PRINTS" id="PR00385">
    <property type="entry name" value="P450"/>
</dbReference>
<dbReference type="PROSITE" id="PS00086">
    <property type="entry name" value="CYTOCHROME_P450"/>
    <property type="match status" value="1"/>
</dbReference>
<evidence type="ECO:0000313" key="9">
    <source>
        <dbReference type="EMBL" id="EEF34553.1"/>
    </source>
</evidence>
<dbReference type="EMBL" id="EQ974065">
    <property type="protein sequence ID" value="EEF34553.1"/>
    <property type="molecule type" value="Genomic_DNA"/>
</dbReference>
<dbReference type="eggNOG" id="KOG0157">
    <property type="taxonomic scope" value="Eukaryota"/>
</dbReference>
<evidence type="ECO:0000256" key="5">
    <source>
        <dbReference type="ARBA" id="ARBA00022989"/>
    </source>
</evidence>
<dbReference type="GO" id="GO:0005506">
    <property type="term" value="F:iron ion binding"/>
    <property type="evidence" value="ECO:0007669"/>
    <property type="project" value="InterPro"/>
</dbReference>
<dbReference type="Proteomes" id="UP000008311">
    <property type="component" value="Unassembled WGS sequence"/>
</dbReference>
<gene>
    <name evidence="9" type="ORF">RCOM_0497080</name>
</gene>
<keyword evidence="3" id="KW-0812">Transmembrane</keyword>
<evidence type="ECO:0000256" key="1">
    <source>
        <dbReference type="ARBA" id="ARBA00004167"/>
    </source>
</evidence>
<sequence length="444" mass="50863">MLTIILFLVALLPLYYAFWINKWRNPNSKGVLPPGSMGFPVIGETLQLLIPSFSLDIHPFIRKRTQRYGPIFRSNLAGQSIVISTDPEFNRYILTQEGRLVEIWYLNTFSKIFSLEGESRTTAAGEIHKYMRGTFLTQFGLERLKEKLLPQIVNMVNETLYSWSTQEVIKVKHAVSTTICDFTAKIFCGYDARVSPDKLSECFTTFAEGLMSFPLNLPGTTYYQCLKNQQKAINILKKMVKERRTSAEKHVEDFLSTALNDMEKEKFLTDDFITTLLFGLLFASFETISTTMTLMLNLLSSHPSVLQDLMAEHESILQNKPLDSSIKWDEYKSMTFTHQVINETLRLGNVAPGLLRKAIKDVHYKGYTIPAGWTIMVATSIRHVNPEIYKNPLVFNPYRWKDLDSHIISKNFTPFGGGTRQCVGAEYSRVILAIFLHVLVTKYR</sequence>
<dbReference type="PANTHER" id="PTHR24286:SF305">
    <property type="entry name" value="CYTOCHROME P450 708A2"/>
    <property type="match status" value="1"/>
</dbReference>
<dbReference type="CDD" id="cd11043">
    <property type="entry name" value="CYP90-like"/>
    <property type="match status" value="1"/>
</dbReference>
<dbReference type="InParanoid" id="B9SPD1"/>
<keyword evidence="8 9" id="KW-0560">Oxidoreductase</keyword>
<evidence type="ECO:0000256" key="3">
    <source>
        <dbReference type="ARBA" id="ARBA00022692"/>
    </source>
</evidence>
<dbReference type="InterPro" id="IPR002401">
    <property type="entry name" value="Cyt_P450_E_grp-I"/>
</dbReference>
<reference evidence="10" key="1">
    <citation type="journal article" date="2010" name="Nat. Biotechnol.">
        <title>Draft genome sequence of the oilseed species Ricinus communis.</title>
        <authorList>
            <person name="Chan A.P."/>
            <person name="Crabtree J."/>
            <person name="Zhao Q."/>
            <person name="Lorenzi H."/>
            <person name="Orvis J."/>
            <person name="Puiu D."/>
            <person name="Melake-Berhan A."/>
            <person name="Jones K.M."/>
            <person name="Redman J."/>
            <person name="Chen G."/>
            <person name="Cahoon E.B."/>
            <person name="Gedil M."/>
            <person name="Stanke M."/>
            <person name="Haas B.J."/>
            <person name="Wortman J.R."/>
            <person name="Fraser-Liggett C.M."/>
            <person name="Ravel J."/>
            <person name="Rabinowicz P.D."/>
        </authorList>
    </citation>
    <scope>NUCLEOTIDE SEQUENCE [LARGE SCALE GENOMIC DNA]</scope>
    <source>
        <strain evidence="10">cv. Hale</strain>
    </source>
</reference>
<dbReference type="EC" id="1.14.13.76" evidence="9"/>
<dbReference type="InterPro" id="IPR017972">
    <property type="entry name" value="Cyt_P450_CS"/>
</dbReference>
<proteinExistence type="inferred from homology"/>
<keyword evidence="5" id="KW-0472">Membrane</keyword>
<comment type="similarity">
    <text evidence="2 8">Belongs to the cytochrome P450 family.</text>
</comment>
<dbReference type="GO" id="GO:0020037">
    <property type="term" value="F:heme binding"/>
    <property type="evidence" value="ECO:0007669"/>
    <property type="project" value="InterPro"/>
</dbReference>
<accession>B9SPD1</accession>
<evidence type="ECO:0000256" key="6">
    <source>
        <dbReference type="ARBA" id="ARBA00023004"/>
    </source>
</evidence>
<dbReference type="PANTHER" id="PTHR24286">
    <property type="entry name" value="CYTOCHROME P450 26"/>
    <property type="match status" value="1"/>
</dbReference>
<dbReference type="SUPFAM" id="SSF48264">
    <property type="entry name" value="Cytochrome P450"/>
    <property type="match status" value="1"/>
</dbReference>
<name>B9SPD1_RICCO</name>
<dbReference type="STRING" id="3988.B9SPD1"/>
<feature type="binding site" description="axial binding residue" evidence="7">
    <location>
        <position position="422"/>
    </location>
    <ligand>
        <name>heme</name>
        <dbReference type="ChEBI" id="CHEBI:30413"/>
    </ligand>
    <ligandPart>
        <name>Fe</name>
        <dbReference type="ChEBI" id="CHEBI:18248"/>
    </ligandPart>
</feature>
<dbReference type="GO" id="GO:0004497">
    <property type="term" value="F:monooxygenase activity"/>
    <property type="evidence" value="ECO:0000318"/>
    <property type="project" value="GO_Central"/>
</dbReference>
<keyword evidence="10" id="KW-1185">Reference proteome</keyword>
<evidence type="ECO:0000256" key="4">
    <source>
        <dbReference type="ARBA" id="ARBA00022723"/>
    </source>
</evidence>
<keyword evidence="5" id="KW-1133">Transmembrane helix</keyword>
<dbReference type="GO" id="GO:0016705">
    <property type="term" value="F:oxidoreductase activity, acting on paired donors, with incorporation or reduction of molecular oxygen"/>
    <property type="evidence" value="ECO:0007669"/>
    <property type="project" value="InterPro"/>
</dbReference>
<dbReference type="GO" id="GO:0016020">
    <property type="term" value="C:membrane"/>
    <property type="evidence" value="ECO:0007669"/>
    <property type="project" value="UniProtKB-SubCell"/>
</dbReference>
<dbReference type="PRINTS" id="PR00463">
    <property type="entry name" value="EP450I"/>
</dbReference>
<evidence type="ECO:0000256" key="2">
    <source>
        <dbReference type="ARBA" id="ARBA00010617"/>
    </source>
</evidence>
<keyword evidence="8" id="KW-0503">Monooxygenase</keyword>
<dbReference type="InterPro" id="IPR036396">
    <property type="entry name" value="Cyt_P450_sf"/>
</dbReference>
<dbReference type="GO" id="GO:0016132">
    <property type="term" value="P:brassinosteroid biosynthetic process"/>
    <property type="evidence" value="ECO:0000318"/>
    <property type="project" value="GO_Central"/>
</dbReference>
<evidence type="ECO:0000256" key="7">
    <source>
        <dbReference type="PIRSR" id="PIRSR602401-1"/>
    </source>
</evidence>
<organism evidence="9 10">
    <name type="scientific">Ricinus communis</name>
    <name type="common">Castor bean</name>
    <dbReference type="NCBI Taxonomy" id="3988"/>
    <lineage>
        <taxon>Eukaryota</taxon>
        <taxon>Viridiplantae</taxon>
        <taxon>Streptophyta</taxon>
        <taxon>Embryophyta</taxon>
        <taxon>Tracheophyta</taxon>
        <taxon>Spermatophyta</taxon>
        <taxon>Magnoliopsida</taxon>
        <taxon>eudicotyledons</taxon>
        <taxon>Gunneridae</taxon>
        <taxon>Pentapetalae</taxon>
        <taxon>rosids</taxon>
        <taxon>fabids</taxon>
        <taxon>Malpighiales</taxon>
        <taxon>Euphorbiaceae</taxon>
        <taxon>Acalyphoideae</taxon>
        <taxon>Acalypheae</taxon>
        <taxon>Ricinus</taxon>
    </lineage>
</organism>
<keyword evidence="6 7" id="KW-0408">Iron</keyword>
<dbReference type="InterPro" id="IPR001128">
    <property type="entry name" value="Cyt_P450"/>
</dbReference>
<comment type="subcellular location">
    <subcellularLocation>
        <location evidence="1">Membrane</location>
        <topology evidence="1">Single-pass membrane protein</topology>
    </subcellularLocation>
</comment>
<dbReference type="GO" id="GO:0010268">
    <property type="term" value="P:brassinosteroid homeostasis"/>
    <property type="evidence" value="ECO:0000318"/>
    <property type="project" value="GO_Central"/>
</dbReference>
<evidence type="ECO:0000313" key="10">
    <source>
        <dbReference type="Proteomes" id="UP000008311"/>
    </source>
</evidence>
<keyword evidence="4 7" id="KW-0479">Metal-binding</keyword>
<dbReference type="AlphaFoldDB" id="B9SPD1"/>
<dbReference type="Gene3D" id="1.10.630.10">
    <property type="entry name" value="Cytochrome P450"/>
    <property type="match status" value="1"/>
</dbReference>